<evidence type="ECO:0000256" key="1">
    <source>
        <dbReference type="ARBA" id="ARBA00001668"/>
    </source>
</evidence>
<keyword evidence="9" id="KW-0862">Zinc</keyword>
<keyword evidence="14 19" id="KW-0326">Glycosidase</keyword>
<comment type="cofactor">
    <cofactor evidence="2">
        <name>Zn(2+)</name>
        <dbReference type="ChEBI" id="CHEBI:29105"/>
    </cofactor>
</comment>
<accession>A0A955EAY6</accession>
<dbReference type="PROSITE" id="PS51066">
    <property type="entry name" value="ZF_FPG_2"/>
    <property type="match status" value="1"/>
</dbReference>
<dbReference type="GO" id="GO:0140078">
    <property type="term" value="F:class I DNA-(apurinic or apyrimidinic site) endonuclease activity"/>
    <property type="evidence" value="ECO:0007669"/>
    <property type="project" value="UniProtKB-EC"/>
</dbReference>
<dbReference type="GO" id="GO:0003684">
    <property type="term" value="F:damaged DNA binding"/>
    <property type="evidence" value="ECO:0007669"/>
    <property type="project" value="InterPro"/>
</dbReference>
<evidence type="ECO:0000256" key="8">
    <source>
        <dbReference type="ARBA" id="ARBA00022801"/>
    </source>
</evidence>
<comment type="catalytic activity">
    <reaction evidence="15">
        <text>2'-deoxyribonucleotide-(2'-deoxyribose 5'-phosphate)-2'-deoxyribonucleotide-DNA = a 3'-end 2'-deoxyribonucleotide-(2,3-dehydro-2,3-deoxyribose 5'-phosphate)-DNA + a 5'-end 5'-phospho-2'-deoxyribonucleoside-DNA + H(+)</text>
        <dbReference type="Rhea" id="RHEA:66592"/>
        <dbReference type="Rhea" id="RHEA-COMP:13180"/>
        <dbReference type="Rhea" id="RHEA-COMP:16897"/>
        <dbReference type="Rhea" id="RHEA-COMP:17067"/>
        <dbReference type="ChEBI" id="CHEBI:15378"/>
        <dbReference type="ChEBI" id="CHEBI:136412"/>
        <dbReference type="ChEBI" id="CHEBI:157695"/>
        <dbReference type="ChEBI" id="CHEBI:167181"/>
        <dbReference type="EC" id="4.2.99.18"/>
    </reaction>
</comment>
<dbReference type="Pfam" id="PF06827">
    <property type="entry name" value="zf-FPG_IleRS"/>
    <property type="match status" value="1"/>
</dbReference>
<dbReference type="SUPFAM" id="SSF81624">
    <property type="entry name" value="N-terminal domain of MutM-like DNA repair proteins"/>
    <property type="match status" value="1"/>
</dbReference>
<dbReference type="AlphaFoldDB" id="A0A955EAY6"/>
<evidence type="ECO:0000256" key="10">
    <source>
        <dbReference type="ARBA" id="ARBA00023125"/>
    </source>
</evidence>
<keyword evidence="7 16" id="KW-0863">Zinc-finger</keyword>
<dbReference type="PROSITE" id="PS51068">
    <property type="entry name" value="FPG_CAT"/>
    <property type="match status" value="1"/>
</dbReference>
<evidence type="ECO:0000256" key="7">
    <source>
        <dbReference type="ARBA" id="ARBA00022771"/>
    </source>
</evidence>
<protein>
    <submittedName>
        <fullName evidence="19">Bifunctional DNA-formamidopyrimidine glycosylase/DNA-(Apurinic or apyrimidinic site) lyase</fullName>
        <ecNumber evidence="19">3.2.2.23</ecNumber>
        <ecNumber evidence="19">4.2.99.18</ecNumber>
    </submittedName>
</protein>
<evidence type="ECO:0000256" key="9">
    <source>
        <dbReference type="ARBA" id="ARBA00022833"/>
    </source>
</evidence>
<dbReference type="SUPFAM" id="SSF57716">
    <property type="entry name" value="Glucocorticoid receptor-like (DNA-binding domain)"/>
    <property type="match status" value="1"/>
</dbReference>
<evidence type="ECO:0000256" key="11">
    <source>
        <dbReference type="ARBA" id="ARBA00023204"/>
    </source>
</evidence>
<dbReference type="GO" id="GO:0006284">
    <property type="term" value="P:base-excision repair"/>
    <property type="evidence" value="ECO:0007669"/>
    <property type="project" value="InterPro"/>
</dbReference>
<keyword evidence="10" id="KW-0238">DNA-binding</keyword>
<evidence type="ECO:0000256" key="15">
    <source>
        <dbReference type="ARBA" id="ARBA00044632"/>
    </source>
</evidence>
<keyword evidence="5" id="KW-0479">Metal-binding</keyword>
<feature type="domain" description="FPG-type" evidence="17">
    <location>
        <begin position="242"/>
        <end position="274"/>
    </location>
</feature>
<dbReference type="InterPro" id="IPR010979">
    <property type="entry name" value="Ribosomal_uS13-like_H2TH"/>
</dbReference>
<dbReference type="InterPro" id="IPR015886">
    <property type="entry name" value="H2TH_FPG"/>
</dbReference>
<evidence type="ECO:0000256" key="6">
    <source>
        <dbReference type="ARBA" id="ARBA00022763"/>
    </source>
</evidence>
<dbReference type="InterPro" id="IPR010663">
    <property type="entry name" value="Znf_FPG/IleRS"/>
</dbReference>
<dbReference type="CDD" id="cd08966">
    <property type="entry name" value="EcFpg-like_N"/>
    <property type="match status" value="1"/>
</dbReference>
<evidence type="ECO:0000256" key="4">
    <source>
        <dbReference type="ARBA" id="ARBA00011245"/>
    </source>
</evidence>
<dbReference type="InterPro" id="IPR035937">
    <property type="entry name" value="FPG_N"/>
</dbReference>
<evidence type="ECO:0000259" key="18">
    <source>
        <dbReference type="PROSITE" id="PS51068"/>
    </source>
</evidence>
<dbReference type="EC" id="4.2.99.18" evidence="19"/>
<evidence type="ECO:0000313" key="19">
    <source>
        <dbReference type="EMBL" id="MCA9307972.1"/>
    </source>
</evidence>
<evidence type="ECO:0000259" key="17">
    <source>
        <dbReference type="PROSITE" id="PS51066"/>
    </source>
</evidence>
<comment type="caution">
    <text evidence="19">The sequence shown here is derived from an EMBL/GenBank/DDBJ whole genome shotgun (WGS) entry which is preliminary data.</text>
</comment>
<comment type="catalytic activity">
    <reaction evidence="1">
        <text>Hydrolysis of DNA containing ring-opened 7-methylguanine residues, releasing 2,6-diamino-4-hydroxy-5-(N-methyl)formamidopyrimidine.</text>
        <dbReference type="EC" id="3.2.2.23"/>
    </reaction>
</comment>
<dbReference type="Gene3D" id="3.20.190.10">
    <property type="entry name" value="MutM-like, N-terminal"/>
    <property type="match status" value="1"/>
</dbReference>
<dbReference type="InterPro" id="IPR000214">
    <property type="entry name" value="Znf_DNA_glyclase/AP_lyase"/>
</dbReference>
<keyword evidence="13" id="KW-0511">Multifunctional enzyme</keyword>
<feature type="domain" description="Formamidopyrimidine-DNA glycosylase catalytic" evidence="18">
    <location>
        <begin position="2"/>
        <end position="119"/>
    </location>
</feature>
<dbReference type="GO" id="GO:0008270">
    <property type="term" value="F:zinc ion binding"/>
    <property type="evidence" value="ECO:0007669"/>
    <property type="project" value="UniProtKB-KW"/>
</dbReference>
<dbReference type="InterPro" id="IPR012319">
    <property type="entry name" value="FPG_cat"/>
</dbReference>
<comment type="similarity">
    <text evidence="3">Belongs to the FPG family.</text>
</comment>
<dbReference type="SMART" id="SM01232">
    <property type="entry name" value="H2TH"/>
    <property type="match status" value="1"/>
</dbReference>
<gene>
    <name evidence="19" type="primary">mutM</name>
    <name evidence="19" type="ORF">KC980_00500</name>
</gene>
<dbReference type="Pfam" id="PF01149">
    <property type="entry name" value="Fapy_DNA_glyco"/>
    <property type="match status" value="1"/>
</dbReference>
<dbReference type="EC" id="3.2.2.23" evidence="19"/>
<dbReference type="SMART" id="SM00898">
    <property type="entry name" value="Fapy_DNA_glyco"/>
    <property type="match status" value="1"/>
</dbReference>
<comment type="subunit">
    <text evidence="4">Monomer.</text>
</comment>
<dbReference type="PANTHER" id="PTHR22993">
    <property type="entry name" value="FORMAMIDOPYRIMIDINE-DNA GLYCOSYLASE"/>
    <property type="match status" value="1"/>
</dbReference>
<dbReference type="Proteomes" id="UP000740557">
    <property type="component" value="Unassembled WGS sequence"/>
</dbReference>
<keyword evidence="12 19" id="KW-0456">Lyase</keyword>
<dbReference type="PANTHER" id="PTHR22993:SF9">
    <property type="entry name" value="FORMAMIDOPYRIMIDINE-DNA GLYCOSYLASE"/>
    <property type="match status" value="1"/>
</dbReference>
<evidence type="ECO:0000256" key="2">
    <source>
        <dbReference type="ARBA" id="ARBA00001947"/>
    </source>
</evidence>
<proteinExistence type="inferred from homology"/>
<reference evidence="19" key="2">
    <citation type="journal article" date="2021" name="Microbiome">
        <title>Successional dynamics and alternative stable states in a saline activated sludge microbial community over 9 years.</title>
        <authorList>
            <person name="Wang Y."/>
            <person name="Ye J."/>
            <person name="Ju F."/>
            <person name="Liu L."/>
            <person name="Boyd J.A."/>
            <person name="Deng Y."/>
            <person name="Parks D.H."/>
            <person name="Jiang X."/>
            <person name="Yin X."/>
            <person name="Woodcroft B.J."/>
            <person name="Tyson G.W."/>
            <person name="Hugenholtz P."/>
            <person name="Polz M.F."/>
            <person name="Zhang T."/>
        </authorList>
    </citation>
    <scope>NUCLEOTIDE SEQUENCE</scope>
    <source>
        <strain evidence="19">HKST-UBA79</strain>
    </source>
</reference>
<dbReference type="NCBIfam" id="TIGR00577">
    <property type="entry name" value="fpg"/>
    <property type="match status" value="1"/>
</dbReference>
<evidence type="ECO:0000256" key="12">
    <source>
        <dbReference type="ARBA" id="ARBA00023239"/>
    </source>
</evidence>
<dbReference type="InterPro" id="IPR020629">
    <property type="entry name" value="FPG_Glyclase"/>
</dbReference>
<sequence>MPELPEVHTITTDLNKHLVGWDIAHVRLIDNYRVNLPADTFIESLEKKQIQNVERIGKNIVIRLPDELSLTIHLAMTGQTLIRSATFQRDKYERVIFTLINPQTHKQLELRFCDKRMFGKVQIIDKQGYNELKAKHGPEPINENLTPEKFLERLRLNKTVIKKQLLNQEAVAGLGNAYATDALWMAKIHPETLTTSLNVNMATVLLKACKEILLEGINNRGISMSDYVDAFGKKGSQQEHFRIYRQEKCRRCDMPVTIKEIAGRNTYYCEKCQEKDNQARLL</sequence>
<dbReference type="SUPFAM" id="SSF46946">
    <property type="entry name" value="S13-like H2TH domain"/>
    <property type="match status" value="1"/>
</dbReference>
<evidence type="ECO:0000256" key="16">
    <source>
        <dbReference type="PROSITE-ProRule" id="PRU00391"/>
    </source>
</evidence>
<name>A0A955EAY6_UNCKA</name>
<evidence type="ECO:0000256" key="5">
    <source>
        <dbReference type="ARBA" id="ARBA00022723"/>
    </source>
</evidence>
<dbReference type="EMBL" id="JAGQNX010000012">
    <property type="protein sequence ID" value="MCA9307972.1"/>
    <property type="molecule type" value="Genomic_DNA"/>
</dbReference>
<keyword evidence="8 19" id="KW-0378">Hydrolase</keyword>
<evidence type="ECO:0000256" key="13">
    <source>
        <dbReference type="ARBA" id="ARBA00023268"/>
    </source>
</evidence>
<dbReference type="GO" id="GO:0034039">
    <property type="term" value="F:8-oxo-7,8-dihydroguanine DNA N-glycosylase activity"/>
    <property type="evidence" value="ECO:0007669"/>
    <property type="project" value="TreeGrafter"/>
</dbReference>
<dbReference type="NCBIfam" id="NF002211">
    <property type="entry name" value="PRK01103.1"/>
    <property type="match status" value="1"/>
</dbReference>
<evidence type="ECO:0000256" key="3">
    <source>
        <dbReference type="ARBA" id="ARBA00009409"/>
    </source>
</evidence>
<dbReference type="Pfam" id="PF06831">
    <property type="entry name" value="H2TH"/>
    <property type="match status" value="1"/>
</dbReference>
<dbReference type="FunFam" id="1.10.8.50:FF:000003">
    <property type="entry name" value="Formamidopyrimidine-DNA glycosylase"/>
    <property type="match status" value="1"/>
</dbReference>
<evidence type="ECO:0000313" key="20">
    <source>
        <dbReference type="Proteomes" id="UP000740557"/>
    </source>
</evidence>
<evidence type="ECO:0000256" key="14">
    <source>
        <dbReference type="ARBA" id="ARBA00023295"/>
    </source>
</evidence>
<keyword evidence="6" id="KW-0227">DNA damage</keyword>
<reference evidence="19" key="1">
    <citation type="submission" date="2020-04" db="EMBL/GenBank/DDBJ databases">
        <authorList>
            <person name="Zhang T."/>
        </authorList>
    </citation>
    <scope>NUCLEOTIDE SEQUENCE</scope>
    <source>
        <strain evidence="19">HKST-UBA79</strain>
    </source>
</reference>
<dbReference type="Gene3D" id="1.10.8.50">
    <property type="match status" value="1"/>
</dbReference>
<keyword evidence="11" id="KW-0234">DNA repair</keyword>
<organism evidence="19 20">
    <name type="scientific">candidate division WWE3 bacterium</name>
    <dbReference type="NCBI Taxonomy" id="2053526"/>
    <lineage>
        <taxon>Bacteria</taxon>
        <taxon>Katanobacteria</taxon>
    </lineage>
</organism>